<dbReference type="EC" id="2.7.13.3" evidence="2"/>
<evidence type="ECO:0000256" key="4">
    <source>
        <dbReference type="ARBA" id="ARBA00022679"/>
    </source>
</evidence>
<dbReference type="PROSITE" id="PS50112">
    <property type="entry name" value="PAS"/>
    <property type="match status" value="1"/>
</dbReference>
<feature type="domain" description="PAC" evidence="11">
    <location>
        <begin position="91"/>
        <end position="143"/>
    </location>
</feature>
<dbReference type="CDD" id="cd00130">
    <property type="entry name" value="PAS"/>
    <property type="match status" value="1"/>
</dbReference>
<dbReference type="KEGG" id="moc:BB934_17165"/>
<sequence>MLSHTQVLDLDQTDSIASFEASFRSLRMPFLLLAPRGQEHFIVFANEAFLRLSGSSNSEVLGRSWRSIAGEHADREVLDAMDASLNAGEGHDAEILCHRRNGSSFWGALTVSPVLDDAGRNRLFTVMLSDVSVRKQAQRLLEDQLERKTVLLREVEHRVKNSLQMTASLVLLKARRLPSPEARKVLQEVAERVGALAAAHRLLDASDDAGWFSIRDFTVELAEELILALPAGQVELSLDIQPLAVPASKAAALALVLNEAIGNAVKHAFPDERRGRLTIAIGRIDNGLAIAVEDDGVGLDHAPPPEGSFGKTLMTMLVHQLEGRLTWRDMEPGTRAEILLPIDAEETRFE</sequence>
<keyword evidence="5" id="KW-0547">Nucleotide-binding</keyword>
<dbReference type="SMART" id="SM00387">
    <property type="entry name" value="HATPase_c"/>
    <property type="match status" value="1"/>
</dbReference>
<dbReference type="AlphaFoldDB" id="A0A1B2EPI8"/>
<keyword evidence="3" id="KW-0597">Phosphoprotein</keyword>
<gene>
    <name evidence="12" type="ORF">BB934_17165</name>
</gene>
<dbReference type="Gene3D" id="3.30.450.20">
    <property type="entry name" value="PAS domain"/>
    <property type="match status" value="1"/>
</dbReference>
<name>A0A1B2EPI8_9HYPH</name>
<dbReference type="InterPro" id="IPR001610">
    <property type="entry name" value="PAC"/>
</dbReference>
<evidence type="ECO:0000259" key="9">
    <source>
        <dbReference type="PROSITE" id="PS50109"/>
    </source>
</evidence>
<dbReference type="InterPro" id="IPR003594">
    <property type="entry name" value="HATPase_dom"/>
</dbReference>
<feature type="domain" description="Histidine kinase" evidence="9">
    <location>
        <begin position="154"/>
        <end position="344"/>
    </location>
</feature>
<feature type="domain" description="PAS" evidence="10">
    <location>
        <begin position="15"/>
        <end position="88"/>
    </location>
</feature>
<dbReference type="Pfam" id="PF13426">
    <property type="entry name" value="PAS_9"/>
    <property type="match status" value="1"/>
</dbReference>
<keyword evidence="7" id="KW-0067">ATP-binding</keyword>
<evidence type="ECO:0000259" key="10">
    <source>
        <dbReference type="PROSITE" id="PS50112"/>
    </source>
</evidence>
<dbReference type="InterPro" id="IPR005467">
    <property type="entry name" value="His_kinase_dom"/>
</dbReference>
<dbReference type="GO" id="GO:0005524">
    <property type="term" value="F:ATP binding"/>
    <property type="evidence" value="ECO:0007669"/>
    <property type="project" value="UniProtKB-KW"/>
</dbReference>
<keyword evidence="8" id="KW-0843">Virulence</keyword>
<dbReference type="PANTHER" id="PTHR41523:SF8">
    <property type="entry name" value="ETHYLENE RESPONSE SENSOR PROTEIN"/>
    <property type="match status" value="1"/>
</dbReference>
<accession>A0A1B2EPI8</accession>
<evidence type="ECO:0000256" key="5">
    <source>
        <dbReference type="ARBA" id="ARBA00022741"/>
    </source>
</evidence>
<evidence type="ECO:0000256" key="3">
    <source>
        <dbReference type="ARBA" id="ARBA00022553"/>
    </source>
</evidence>
<evidence type="ECO:0000259" key="11">
    <source>
        <dbReference type="PROSITE" id="PS50113"/>
    </source>
</evidence>
<dbReference type="InterPro" id="IPR011495">
    <property type="entry name" value="Sig_transdc_His_kin_sub2_dim/P"/>
</dbReference>
<dbReference type="SUPFAM" id="SSF55785">
    <property type="entry name" value="PYP-like sensor domain (PAS domain)"/>
    <property type="match status" value="1"/>
</dbReference>
<dbReference type="PANTHER" id="PTHR41523">
    <property type="entry name" value="TWO-COMPONENT SYSTEM SENSOR PROTEIN"/>
    <property type="match status" value="1"/>
</dbReference>
<evidence type="ECO:0000256" key="2">
    <source>
        <dbReference type="ARBA" id="ARBA00012438"/>
    </source>
</evidence>
<dbReference type="SMART" id="SM00086">
    <property type="entry name" value="PAC"/>
    <property type="match status" value="1"/>
</dbReference>
<dbReference type="SUPFAM" id="SSF55874">
    <property type="entry name" value="ATPase domain of HSP90 chaperone/DNA topoisomerase II/histidine kinase"/>
    <property type="match status" value="1"/>
</dbReference>
<reference evidence="12" key="1">
    <citation type="submission" date="2016-07" db="EMBL/GenBank/DDBJ databases">
        <title>Microvirga ossetica sp. nov. a new species of rhizobia isolated from root nodules of the legume species Vicia alpestris Steven originated from North Ossetia region in the Caucasus.</title>
        <authorList>
            <person name="Safronova V.I."/>
            <person name="Kuznetsova I.G."/>
            <person name="Sazanova A.L."/>
            <person name="Belimov A."/>
            <person name="Andronov E."/>
            <person name="Osledkin Y.S."/>
            <person name="Onishchuk O.P."/>
            <person name="Kurchak O.N."/>
            <person name="Shaposhnikov A.I."/>
            <person name="Willems A."/>
            <person name="Tikhonovich I.A."/>
        </authorList>
    </citation>
    <scope>NUCLEOTIDE SEQUENCE [LARGE SCALE GENOMIC DNA]</scope>
    <source>
        <strain evidence="12">V5/3M</strain>
    </source>
</reference>
<keyword evidence="4" id="KW-0808">Transferase</keyword>
<dbReference type="PROSITE" id="PS50113">
    <property type="entry name" value="PAC"/>
    <property type="match status" value="1"/>
</dbReference>
<dbReference type="PROSITE" id="PS50109">
    <property type="entry name" value="HIS_KIN"/>
    <property type="match status" value="1"/>
</dbReference>
<dbReference type="EMBL" id="CP016616">
    <property type="protein sequence ID" value="ANY81881.1"/>
    <property type="molecule type" value="Genomic_DNA"/>
</dbReference>
<dbReference type="Pfam" id="PF13581">
    <property type="entry name" value="HATPase_c_2"/>
    <property type="match status" value="1"/>
</dbReference>
<dbReference type="NCBIfam" id="TIGR00229">
    <property type="entry name" value="sensory_box"/>
    <property type="match status" value="1"/>
</dbReference>
<proteinExistence type="predicted"/>
<comment type="catalytic activity">
    <reaction evidence="1">
        <text>ATP + protein L-histidine = ADP + protein N-phospho-L-histidine.</text>
        <dbReference type="EC" id="2.7.13.3"/>
    </reaction>
</comment>
<evidence type="ECO:0000313" key="12">
    <source>
        <dbReference type="EMBL" id="ANY81881.1"/>
    </source>
</evidence>
<evidence type="ECO:0000256" key="1">
    <source>
        <dbReference type="ARBA" id="ARBA00000085"/>
    </source>
</evidence>
<dbReference type="Pfam" id="PF07568">
    <property type="entry name" value="HisKA_2"/>
    <property type="match status" value="1"/>
</dbReference>
<dbReference type="Gene3D" id="3.30.565.10">
    <property type="entry name" value="Histidine kinase-like ATPase, C-terminal domain"/>
    <property type="match status" value="1"/>
</dbReference>
<evidence type="ECO:0000256" key="8">
    <source>
        <dbReference type="ARBA" id="ARBA00023026"/>
    </source>
</evidence>
<evidence type="ECO:0000256" key="7">
    <source>
        <dbReference type="ARBA" id="ARBA00022840"/>
    </source>
</evidence>
<dbReference type="InterPro" id="IPR035965">
    <property type="entry name" value="PAS-like_dom_sf"/>
</dbReference>
<keyword evidence="6" id="KW-0418">Kinase</keyword>
<dbReference type="InterPro" id="IPR000014">
    <property type="entry name" value="PAS"/>
</dbReference>
<dbReference type="InterPro" id="IPR036890">
    <property type="entry name" value="HATPase_C_sf"/>
</dbReference>
<dbReference type="GO" id="GO:0004673">
    <property type="term" value="F:protein histidine kinase activity"/>
    <property type="evidence" value="ECO:0007669"/>
    <property type="project" value="UniProtKB-EC"/>
</dbReference>
<organism evidence="12">
    <name type="scientific">Microvirga ossetica</name>
    <dbReference type="NCBI Taxonomy" id="1882682"/>
    <lineage>
        <taxon>Bacteria</taxon>
        <taxon>Pseudomonadati</taxon>
        <taxon>Pseudomonadota</taxon>
        <taxon>Alphaproteobacteria</taxon>
        <taxon>Hyphomicrobiales</taxon>
        <taxon>Methylobacteriaceae</taxon>
        <taxon>Microvirga</taxon>
    </lineage>
</organism>
<dbReference type="InterPro" id="IPR000700">
    <property type="entry name" value="PAS-assoc_C"/>
</dbReference>
<evidence type="ECO:0000256" key="6">
    <source>
        <dbReference type="ARBA" id="ARBA00022777"/>
    </source>
</evidence>
<protein>
    <recommendedName>
        <fullName evidence="2">histidine kinase</fullName>
        <ecNumber evidence="2">2.7.13.3</ecNumber>
    </recommendedName>
</protein>